<proteinExistence type="predicted"/>
<sequence length="138" mass="15288">MTSAFVPLPGLYGAVILTAVVNWFVLMWMALMVGSARKEHGVKYPLLYENKVTSQFDLVQRAHQNSLEWNTSFLVFLLLGGLSLPLSCAVAGTVYNVGRVFYAKGYYSGNPHKGLWGLYGLFYLLGATVFTAYKTFTA</sequence>
<dbReference type="EMBL" id="CM020618">
    <property type="protein sequence ID" value="KAK1860386.1"/>
    <property type="molecule type" value="Genomic_DNA"/>
</dbReference>
<name>A0ACC3BQV9_PYRYE</name>
<gene>
    <name evidence="1" type="ORF">I4F81_002975</name>
</gene>
<reference evidence="1" key="1">
    <citation type="submission" date="2019-11" db="EMBL/GenBank/DDBJ databases">
        <title>Nori genome reveals adaptations in red seaweeds to the harsh intertidal environment.</title>
        <authorList>
            <person name="Wang D."/>
            <person name="Mao Y."/>
        </authorList>
    </citation>
    <scope>NUCLEOTIDE SEQUENCE</scope>
    <source>
        <tissue evidence="1">Gametophyte</tissue>
    </source>
</reference>
<evidence type="ECO:0000313" key="2">
    <source>
        <dbReference type="Proteomes" id="UP000798662"/>
    </source>
</evidence>
<accession>A0ACC3BQV9</accession>
<protein>
    <submittedName>
        <fullName evidence="1">Uncharacterized protein</fullName>
    </submittedName>
</protein>
<dbReference type="Proteomes" id="UP000798662">
    <property type="component" value="Chromosome 1"/>
</dbReference>
<keyword evidence="2" id="KW-1185">Reference proteome</keyword>
<comment type="caution">
    <text evidence="1">The sequence shown here is derived from an EMBL/GenBank/DDBJ whole genome shotgun (WGS) entry which is preliminary data.</text>
</comment>
<evidence type="ECO:0000313" key="1">
    <source>
        <dbReference type="EMBL" id="KAK1860386.1"/>
    </source>
</evidence>
<organism evidence="1 2">
    <name type="scientific">Pyropia yezoensis</name>
    <name type="common">Susabi-nori</name>
    <name type="synonym">Porphyra yezoensis</name>
    <dbReference type="NCBI Taxonomy" id="2788"/>
    <lineage>
        <taxon>Eukaryota</taxon>
        <taxon>Rhodophyta</taxon>
        <taxon>Bangiophyceae</taxon>
        <taxon>Bangiales</taxon>
        <taxon>Bangiaceae</taxon>
        <taxon>Pyropia</taxon>
    </lineage>
</organism>